<comment type="subcellular location">
    <subcellularLocation>
        <location evidence="1">Membrane</location>
        <topology evidence="1">Multi-pass membrane protein</topology>
    </subcellularLocation>
</comment>
<feature type="domain" description="Methylamine utilisation protein MauE" evidence="5">
    <location>
        <begin position="2"/>
        <end position="109"/>
    </location>
</feature>
<dbReference type="OrthoDB" id="3386503at2"/>
<dbReference type="Proteomes" id="UP000295680">
    <property type="component" value="Unassembled WGS sequence"/>
</dbReference>
<proteinExistence type="predicted"/>
<evidence type="ECO:0000256" key="2">
    <source>
        <dbReference type="ARBA" id="ARBA00022692"/>
    </source>
</evidence>
<comment type="caution">
    <text evidence="6">The sequence shown here is derived from an EMBL/GenBank/DDBJ whole genome shotgun (WGS) entry which is preliminary data.</text>
</comment>
<evidence type="ECO:0000256" key="3">
    <source>
        <dbReference type="ARBA" id="ARBA00022989"/>
    </source>
</evidence>
<keyword evidence="2" id="KW-0812">Transmembrane</keyword>
<dbReference type="GO" id="GO:0016020">
    <property type="term" value="C:membrane"/>
    <property type="evidence" value="ECO:0007669"/>
    <property type="project" value="UniProtKB-SubCell"/>
</dbReference>
<dbReference type="AlphaFoldDB" id="A0A4R2JIC1"/>
<evidence type="ECO:0000256" key="4">
    <source>
        <dbReference type="ARBA" id="ARBA00023136"/>
    </source>
</evidence>
<keyword evidence="3" id="KW-1133">Transmembrane helix</keyword>
<accession>A0A4R2JIC1</accession>
<dbReference type="EMBL" id="SLWS01000006">
    <property type="protein sequence ID" value="TCO56728.1"/>
    <property type="molecule type" value="Genomic_DNA"/>
</dbReference>
<name>A0A4R2JIC1_9PSEU</name>
<reference evidence="6 7" key="1">
    <citation type="submission" date="2019-03" db="EMBL/GenBank/DDBJ databases">
        <title>Genomic Encyclopedia of Type Strains, Phase IV (KMG-IV): sequencing the most valuable type-strain genomes for metagenomic binning, comparative biology and taxonomic classification.</title>
        <authorList>
            <person name="Goeker M."/>
        </authorList>
    </citation>
    <scope>NUCLEOTIDE SEQUENCE [LARGE SCALE GENOMIC DNA]</scope>
    <source>
        <strain evidence="6 7">DSM 45934</strain>
    </source>
</reference>
<evidence type="ECO:0000256" key="1">
    <source>
        <dbReference type="ARBA" id="ARBA00004141"/>
    </source>
</evidence>
<sequence length="226" mass="24899">MVVAVVLLWAAVVKFRADPRRSALKRLVGADRVTTAFRVVGVLEILLAASLLVTPWPAAVWFVALTGYLVWARKAAPDESCGCLSEKHTPATIRSIARATLLVALTLLASTQVPVLAAEAVAVVLLSPELDGWWLMPLRRLKVRLLHPLAGRGFEVPVASTVQQLHKSQAYRSVYPLLRSDLLDTWDEGEWRILTYSADQDGERATAVFAVPRTRYEPDQVRVALA</sequence>
<protein>
    <recommendedName>
        <fullName evidence="5">Methylamine utilisation protein MauE domain-containing protein</fullName>
    </recommendedName>
</protein>
<evidence type="ECO:0000259" key="5">
    <source>
        <dbReference type="Pfam" id="PF07291"/>
    </source>
</evidence>
<keyword evidence="4" id="KW-0472">Membrane</keyword>
<evidence type="ECO:0000313" key="7">
    <source>
        <dbReference type="Proteomes" id="UP000295680"/>
    </source>
</evidence>
<organism evidence="6 7">
    <name type="scientific">Actinocrispum wychmicini</name>
    <dbReference type="NCBI Taxonomy" id="1213861"/>
    <lineage>
        <taxon>Bacteria</taxon>
        <taxon>Bacillati</taxon>
        <taxon>Actinomycetota</taxon>
        <taxon>Actinomycetes</taxon>
        <taxon>Pseudonocardiales</taxon>
        <taxon>Pseudonocardiaceae</taxon>
        <taxon>Actinocrispum</taxon>
    </lineage>
</organism>
<evidence type="ECO:0000313" key="6">
    <source>
        <dbReference type="EMBL" id="TCO56728.1"/>
    </source>
</evidence>
<gene>
    <name evidence="6" type="ORF">EV192_106202</name>
</gene>
<dbReference type="InterPro" id="IPR009908">
    <property type="entry name" value="Methylamine_util_MauE"/>
</dbReference>
<dbReference type="GO" id="GO:0030416">
    <property type="term" value="P:methylamine metabolic process"/>
    <property type="evidence" value="ECO:0007669"/>
    <property type="project" value="InterPro"/>
</dbReference>
<keyword evidence="7" id="KW-1185">Reference proteome</keyword>
<dbReference type="Pfam" id="PF07291">
    <property type="entry name" value="MauE"/>
    <property type="match status" value="1"/>
</dbReference>